<keyword evidence="8" id="KW-0408">Iron</keyword>
<evidence type="ECO:0000313" key="14">
    <source>
        <dbReference type="EMBL" id="HFH30727.1"/>
    </source>
</evidence>
<evidence type="ECO:0000256" key="8">
    <source>
        <dbReference type="ARBA" id="ARBA00023004"/>
    </source>
</evidence>
<organism evidence="14">
    <name type="scientific">Gracilinema caldarium</name>
    <dbReference type="NCBI Taxonomy" id="215591"/>
    <lineage>
        <taxon>Bacteria</taxon>
        <taxon>Pseudomonadati</taxon>
        <taxon>Spirochaetota</taxon>
        <taxon>Spirochaetia</taxon>
        <taxon>Spirochaetales</taxon>
        <taxon>Breznakiellaceae</taxon>
        <taxon>Gracilinema</taxon>
    </lineage>
</organism>
<evidence type="ECO:0000256" key="1">
    <source>
        <dbReference type="ARBA" id="ARBA00001933"/>
    </source>
</evidence>
<protein>
    <submittedName>
        <fullName evidence="14">KamA family radical SAM protein</fullName>
    </submittedName>
</protein>
<keyword evidence="6 11" id="KW-0479">Metal-binding</keyword>
<dbReference type="SUPFAM" id="SSF102114">
    <property type="entry name" value="Radical SAM enzymes"/>
    <property type="match status" value="1"/>
</dbReference>
<comment type="caution">
    <text evidence="14">The sequence shown here is derived from an EMBL/GenBank/DDBJ whole genome shotgun (WGS) entry which is preliminary data.</text>
</comment>
<sequence>MKLISRLQDLPSALAASVTVEESAFIETLQAKGILPFAVTAYYAELAHKEIQTSPGANQTSGGLNPTSGAQHYSDVLRRQFFPSPEEARILPYELEDPLGEAHFRVAPRLVHQYHDRVLLLANGTCAGYCRHCFRRSWTSTLQGFITEEELEPVQEYLSAHPEVREVLVSGGDPLMGSDAKLERLFQALRTARPGILLRIGSRMPVMAPERITADLAALFRNYRPLRLILHINHSRELAPEVRSAIHRLIEGGIPVHTQTVLLRGVNDTAPVLAELFRELLDLGATPYYLFQGDLAPGTSHFRVNLEEGLRIYQELTRLISGLGLPTFAVDLPGGGGKVHLHPGCIEGEEQDASGQVWYLLRSRDNTLWRYPKESN</sequence>
<comment type="similarity">
    <text evidence="3">Belongs to the radical SAM superfamily. KamA family.</text>
</comment>
<dbReference type="SFLD" id="SFLDS00029">
    <property type="entry name" value="Radical_SAM"/>
    <property type="match status" value="1"/>
</dbReference>
<dbReference type="PROSITE" id="PS51918">
    <property type="entry name" value="RADICAL_SAM"/>
    <property type="match status" value="1"/>
</dbReference>
<keyword evidence="4 11" id="KW-0004">4Fe-4S</keyword>
<evidence type="ECO:0000256" key="11">
    <source>
        <dbReference type="PIRSR" id="PIRSR004911-1"/>
    </source>
</evidence>
<keyword evidence="9 11" id="KW-0411">Iron-sulfur</keyword>
<evidence type="ECO:0000256" key="4">
    <source>
        <dbReference type="ARBA" id="ARBA00022485"/>
    </source>
</evidence>
<dbReference type="AlphaFoldDB" id="A0A7C3IKZ2"/>
<evidence type="ECO:0000256" key="7">
    <source>
        <dbReference type="ARBA" id="ARBA00022898"/>
    </source>
</evidence>
<proteinExistence type="inferred from homology"/>
<feature type="binding site" evidence="11">
    <location>
        <position position="133"/>
    </location>
    <ligand>
        <name>[4Fe-4S] cluster</name>
        <dbReference type="ChEBI" id="CHEBI:49883"/>
        <note>4Fe-4S-S-AdoMet</note>
    </ligand>
</feature>
<dbReference type="Pfam" id="PF04055">
    <property type="entry name" value="Radical_SAM"/>
    <property type="match status" value="1"/>
</dbReference>
<evidence type="ECO:0000256" key="6">
    <source>
        <dbReference type="ARBA" id="ARBA00022723"/>
    </source>
</evidence>
<evidence type="ECO:0000256" key="9">
    <source>
        <dbReference type="ARBA" id="ARBA00023014"/>
    </source>
</evidence>
<dbReference type="PANTHER" id="PTHR30538:SF1">
    <property type="entry name" value="L-LYSINE 2,3-AMINOMUTASE"/>
    <property type="match status" value="1"/>
</dbReference>
<evidence type="ECO:0000259" key="13">
    <source>
        <dbReference type="PROSITE" id="PS51918"/>
    </source>
</evidence>
<dbReference type="GO" id="GO:0046872">
    <property type="term" value="F:metal ion binding"/>
    <property type="evidence" value="ECO:0007669"/>
    <property type="project" value="UniProtKB-KW"/>
</dbReference>
<dbReference type="PANTHER" id="PTHR30538">
    <property type="entry name" value="LYSINE 2,3-AMINOMUTASE-RELATED"/>
    <property type="match status" value="1"/>
</dbReference>
<name>A0A7C3IKZ2_9SPIR</name>
<keyword evidence="5" id="KW-0949">S-adenosyl-L-methionine</keyword>
<dbReference type="GO" id="GO:0016853">
    <property type="term" value="F:isomerase activity"/>
    <property type="evidence" value="ECO:0007669"/>
    <property type="project" value="UniProtKB-KW"/>
</dbReference>
<reference evidence="14" key="1">
    <citation type="journal article" date="2020" name="mSystems">
        <title>Genome- and Community-Level Interaction Insights into Carbon Utilization and Element Cycling Functions of Hydrothermarchaeota in Hydrothermal Sediment.</title>
        <authorList>
            <person name="Zhou Z."/>
            <person name="Liu Y."/>
            <person name="Xu W."/>
            <person name="Pan J."/>
            <person name="Luo Z.H."/>
            <person name="Li M."/>
        </authorList>
    </citation>
    <scope>NUCLEOTIDE SEQUENCE [LARGE SCALE GENOMIC DNA]</scope>
    <source>
        <strain evidence="14">SpSt-503</strain>
    </source>
</reference>
<evidence type="ECO:0000256" key="2">
    <source>
        <dbReference type="ARBA" id="ARBA00001966"/>
    </source>
</evidence>
<keyword evidence="7 12" id="KW-0663">Pyridoxal phosphate</keyword>
<dbReference type="EMBL" id="DSVL01000450">
    <property type="protein sequence ID" value="HFH30727.1"/>
    <property type="molecule type" value="Genomic_DNA"/>
</dbReference>
<dbReference type="PIRSF" id="PIRSF004911">
    <property type="entry name" value="DUF160"/>
    <property type="match status" value="1"/>
</dbReference>
<evidence type="ECO:0000256" key="3">
    <source>
        <dbReference type="ARBA" id="ARBA00008703"/>
    </source>
</evidence>
<feature type="modified residue" description="N6-(pyridoxal phosphate)lysine" evidence="12">
    <location>
        <position position="338"/>
    </location>
</feature>
<dbReference type="GO" id="GO:0051539">
    <property type="term" value="F:4 iron, 4 sulfur cluster binding"/>
    <property type="evidence" value="ECO:0007669"/>
    <property type="project" value="UniProtKB-KW"/>
</dbReference>
<dbReference type="InterPro" id="IPR013785">
    <property type="entry name" value="Aldolase_TIM"/>
</dbReference>
<evidence type="ECO:0000256" key="5">
    <source>
        <dbReference type="ARBA" id="ARBA00022691"/>
    </source>
</evidence>
<comment type="cofactor">
    <cofactor evidence="2">
        <name>[4Fe-4S] cluster</name>
        <dbReference type="ChEBI" id="CHEBI:49883"/>
    </cofactor>
</comment>
<dbReference type="InterPro" id="IPR007197">
    <property type="entry name" value="rSAM"/>
</dbReference>
<evidence type="ECO:0000256" key="10">
    <source>
        <dbReference type="ARBA" id="ARBA00023235"/>
    </source>
</evidence>
<dbReference type="InterPro" id="IPR058240">
    <property type="entry name" value="rSAM_sf"/>
</dbReference>
<feature type="binding site" evidence="11">
    <location>
        <position position="130"/>
    </location>
    <ligand>
        <name>[4Fe-4S] cluster</name>
        <dbReference type="ChEBI" id="CHEBI:49883"/>
        <note>4Fe-4S-S-AdoMet</note>
    </ligand>
</feature>
<accession>A0A7C3IKZ2</accession>
<dbReference type="Gene3D" id="3.20.20.70">
    <property type="entry name" value="Aldolase class I"/>
    <property type="match status" value="1"/>
</dbReference>
<feature type="domain" description="Radical SAM core" evidence="13">
    <location>
        <begin position="111"/>
        <end position="326"/>
    </location>
</feature>
<comment type="cofactor">
    <cofactor evidence="1 12">
        <name>pyridoxal 5'-phosphate</name>
        <dbReference type="ChEBI" id="CHEBI:597326"/>
    </cofactor>
</comment>
<keyword evidence="10" id="KW-0413">Isomerase</keyword>
<dbReference type="CDD" id="cd01335">
    <property type="entry name" value="Radical_SAM"/>
    <property type="match status" value="1"/>
</dbReference>
<dbReference type="NCBIfam" id="TIGR00238">
    <property type="entry name" value="KamA family radical SAM protein"/>
    <property type="match status" value="1"/>
</dbReference>
<dbReference type="InterPro" id="IPR003739">
    <property type="entry name" value="Lys_aminomutase/Glu_NH3_mut"/>
</dbReference>
<feature type="binding site" evidence="11">
    <location>
        <position position="126"/>
    </location>
    <ligand>
        <name>[4Fe-4S] cluster</name>
        <dbReference type="ChEBI" id="CHEBI:49883"/>
        <note>4Fe-4S-S-AdoMet</note>
    </ligand>
</feature>
<dbReference type="SFLD" id="SFLDG01070">
    <property type="entry name" value="PLP-dependent"/>
    <property type="match status" value="1"/>
</dbReference>
<gene>
    <name evidence="14" type="ORF">ENS59_14660</name>
</gene>
<evidence type="ECO:0000256" key="12">
    <source>
        <dbReference type="PIRSR" id="PIRSR603739-50"/>
    </source>
</evidence>